<evidence type="ECO:0000256" key="1">
    <source>
        <dbReference type="SAM" id="Coils"/>
    </source>
</evidence>
<evidence type="ECO:0000313" key="4">
    <source>
        <dbReference type="Proteomes" id="UP001162156"/>
    </source>
</evidence>
<feature type="region of interest" description="Disordered" evidence="2">
    <location>
        <begin position="140"/>
        <end position="226"/>
    </location>
</feature>
<organism evidence="3 4">
    <name type="scientific">Rhamnusium bicolor</name>
    <dbReference type="NCBI Taxonomy" id="1586634"/>
    <lineage>
        <taxon>Eukaryota</taxon>
        <taxon>Metazoa</taxon>
        <taxon>Ecdysozoa</taxon>
        <taxon>Arthropoda</taxon>
        <taxon>Hexapoda</taxon>
        <taxon>Insecta</taxon>
        <taxon>Pterygota</taxon>
        <taxon>Neoptera</taxon>
        <taxon>Endopterygota</taxon>
        <taxon>Coleoptera</taxon>
        <taxon>Polyphaga</taxon>
        <taxon>Cucujiformia</taxon>
        <taxon>Chrysomeloidea</taxon>
        <taxon>Cerambycidae</taxon>
        <taxon>Lepturinae</taxon>
        <taxon>Rhagiini</taxon>
        <taxon>Rhamnusium</taxon>
    </lineage>
</organism>
<reference evidence="3" key="1">
    <citation type="journal article" date="2023" name="Insect Mol. Biol.">
        <title>Genome sequencing provides insights into the evolution of gene families encoding plant cell wall-degrading enzymes in longhorned beetles.</title>
        <authorList>
            <person name="Shin N.R."/>
            <person name="Okamura Y."/>
            <person name="Kirsch R."/>
            <person name="Pauchet Y."/>
        </authorList>
    </citation>
    <scope>NUCLEOTIDE SEQUENCE</scope>
    <source>
        <strain evidence="3">RBIC_L_NR</strain>
    </source>
</reference>
<comment type="caution">
    <text evidence="3">The sequence shown here is derived from an EMBL/GenBank/DDBJ whole genome shotgun (WGS) entry which is preliminary data.</text>
</comment>
<feature type="compositionally biased region" description="Polar residues" evidence="2">
    <location>
        <begin position="215"/>
        <end position="226"/>
    </location>
</feature>
<keyword evidence="1" id="KW-0175">Coiled coil</keyword>
<feature type="compositionally biased region" description="Polar residues" evidence="2">
    <location>
        <begin position="168"/>
        <end position="178"/>
    </location>
</feature>
<accession>A0AAV8Y1I3</accession>
<keyword evidence="4" id="KW-1185">Reference proteome</keyword>
<proteinExistence type="predicted"/>
<feature type="compositionally biased region" description="Low complexity" evidence="2">
    <location>
        <begin position="193"/>
        <end position="209"/>
    </location>
</feature>
<dbReference type="PANTHER" id="PTHR10773">
    <property type="entry name" value="DNA-DIRECTED RNA POLYMERASES I, II, AND III SUBUNIT RPABC2"/>
    <property type="match status" value="1"/>
</dbReference>
<feature type="coiled-coil region" evidence="1">
    <location>
        <begin position="529"/>
        <end position="556"/>
    </location>
</feature>
<evidence type="ECO:0000256" key="2">
    <source>
        <dbReference type="SAM" id="MobiDB-lite"/>
    </source>
</evidence>
<evidence type="ECO:0000313" key="3">
    <source>
        <dbReference type="EMBL" id="KAJ8944554.1"/>
    </source>
</evidence>
<gene>
    <name evidence="3" type="ORF">NQ314_009460</name>
</gene>
<dbReference type="Proteomes" id="UP001162156">
    <property type="component" value="Unassembled WGS sequence"/>
</dbReference>
<name>A0AAV8Y1I3_9CUCU</name>
<dbReference type="AlphaFoldDB" id="A0AAV8Y1I3"/>
<sequence length="593" mass="68022">MEKKRLGVQYLEKNYGLLSVEESGHIPANSAEKSHSIILEPLENNQEVTIDLLQLETNNQTELGNNIMTDHGPISSAYYYNTITIINSEQENLITFPFDDIDVNKCDNLPQLDTFNNDQGSEQVLYDNFETIDAITDSMSLSGSKVRSVQSPRPITENQKDLLIGTSDDVSTGNQQTESDNEVSEKHHSWVPSDSGSSDTDSDNSSISEDLNKNGPENNPDSINQDTANIIPIQSTNNNENLTVFPNTILKQDTATITPMQSTVNENLTEAASVENKVSRKRKRQENKWKRNVAKKLKNTGQSYVSSTGKEVNGRRLREPCGSKCRLKCRDKISLDDRGRLFQQFWEMGNVNKQREYIIRHIKSVSPKYIYKRVNPTRDRSENKAYHFQVENKFIRVCRLFFLNTLNIGDTMLRNALKKTNSEGFIDEDRRGKHSNHAKLDTDTKQFIRDHIESIPKIESHYLRAQSSRDYIDGSLNISTLYRLYKEECEKNNKPIAKKCIYRNIFNSEFNISWYTPKKDQCTLCANYANSNEDRKKDLQQEYDDHIRNKEKSRVEKKLDVELAKTDQSIIVSVYDLQAVFPTPCGEVSSFLL</sequence>
<feature type="compositionally biased region" description="Polar residues" evidence="2">
    <location>
        <begin position="140"/>
        <end position="157"/>
    </location>
</feature>
<dbReference type="EMBL" id="JANEYF010002585">
    <property type="protein sequence ID" value="KAJ8944554.1"/>
    <property type="molecule type" value="Genomic_DNA"/>
</dbReference>
<dbReference type="PANTHER" id="PTHR10773:SF19">
    <property type="match status" value="1"/>
</dbReference>
<protein>
    <submittedName>
        <fullName evidence="3">Uncharacterized protein</fullName>
    </submittedName>
</protein>